<dbReference type="GO" id="GO:0000422">
    <property type="term" value="P:autophagy of mitochondrion"/>
    <property type="evidence" value="ECO:0007669"/>
    <property type="project" value="TreeGrafter"/>
</dbReference>
<evidence type="ECO:0000256" key="3">
    <source>
        <dbReference type="ARBA" id="ARBA00022679"/>
    </source>
</evidence>
<evidence type="ECO:0000256" key="5">
    <source>
        <dbReference type="ARBA" id="ARBA00023006"/>
    </source>
</evidence>
<dbReference type="AlphaFoldDB" id="A0A8U0PAM9"/>
<sequence>MSSCFLDEETFCQCCQLFLQHSHSLCDGWSWEQVKGSEEGYLRKTALGTGRTRCNQDQQGTSSDQHQERTFSLSFHNDDDDEDDGAVCCIQEENSSSSVVQYEYHILYSCSYQTPVLYFRASTLEGRSLCLEEVWDSVHPNYRQRLQHRPWDTITQQEHPLLGQSFFVLHPCRTEEFMKPVLKAALEEHRQVNYIVTWLSVVGPVVGLDVPLSYCTQVPEPPHTPSSSPQPPSSSPQPPSSSPQPPSSSPQPPSSSPQPPSSSPQPPSSSPQPPSSSPQPPALGTKPG</sequence>
<dbReference type="Pfam" id="PF03987">
    <property type="entry name" value="Autophagy_act_C"/>
    <property type="match status" value="1"/>
</dbReference>
<dbReference type="CTD" id="83734"/>
<dbReference type="KEGG" id="snh:120021865"/>
<organism evidence="8 9">
    <name type="scientific">Salvelinus namaycush</name>
    <name type="common">Lake trout</name>
    <name type="synonym">Salmo namaycush</name>
    <dbReference type="NCBI Taxonomy" id="8040"/>
    <lineage>
        <taxon>Eukaryota</taxon>
        <taxon>Metazoa</taxon>
        <taxon>Chordata</taxon>
        <taxon>Craniata</taxon>
        <taxon>Vertebrata</taxon>
        <taxon>Euteleostomi</taxon>
        <taxon>Actinopterygii</taxon>
        <taxon>Neopterygii</taxon>
        <taxon>Teleostei</taxon>
        <taxon>Protacanthopterygii</taxon>
        <taxon>Salmoniformes</taxon>
        <taxon>Salmonidae</taxon>
        <taxon>Salmoninae</taxon>
        <taxon>Salvelinus</taxon>
    </lineage>
</organism>
<evidence type="ECO:0000256" key="6">
    <source>
        <dbReference type="ARBA" id="ARBA00029833"/>
    </source>
</evidence>
<dbReference type="RefSeq" id="XP_038821638.1">
    <property type="nucleotide sequence ID" value="XM_038965710.1"/>
</dbReference>
<dbReference type="GO" id="GO:0032446">
    <property type="term" value="P:protein modification by small protein conjugation"/>
    <property type="evidence" value="ECO:0007669"/>
    <property type="project" value="TreeGrafter"/>
</dbReference>
<protein>
    <recommendedName>
        <fullName evidence="2">Ubiquitin-like-conjugating enzyme ATG10</fullName>
    </recommendedName>
    <alternativeName>
        <fullName evidence="6">Autophagy-related protein 10</fullName>
    </alternativeName>
</protein>
<evidence type="ECO:0000256" key="7">
    <source>
        <dbReference type="SAM" id="MobiDB-lite"/>
    </source>
</evidence>
<dbReference type="GeneID" id="120021865"/>
<accession>A0A8U0PAM9</accession>
<evidence type="ECO:0000313" key="9">
    <source>
        <dbReference type="RefSeq" id="XP_038821638.1"/>
    </source>
</evidence>
<evidence type="ECO:0000256" key="4">
    <source>
        <dbReference type="ARBA" id="ARBA00022786"/>
    </source>
</evidence>
<dbReference type="InterPro" id="IPR007135">
    <property type="entry name" value="Atg3/Atg10"/>
</dbReference>
<dbReference type="OrthoDB" id="4089664at2759"/>
<dbReference type="Gene3D" id="3.30.1460.50">
    <property type="match status" value="1"/>
</dbReference>
<feature type="region of interest" description="Disordered" evidence="7">
    <location>
        <begin position="217"/>
        <end position="288"/>
    </location>
</feature>
<keyword evidence="4" id="KW-0833">Ubl conjugation pathway</keyword>
<name>A0A8U0PAM9_SALNM</name>
<dbReference type="PRINTS" id="PR01217">
    <property type="entry name" value="PRICHEXTENSN"/>
</dbReference>
<keyword evidence="3" id="KW-0808">Transferase</keyword>
<dbReference type="GO" id="GO:0005829">
    <property type="term" value="C:cytosol"/>
    <property type="evidence" value="ECO:0007669"/>
    <property type="project" value="TreeGrafter"/>
</dbReference>
<evidence type="ECO:0000256" key="1">
    <source>
        <dbReference type="ARBA" id="ARBA00005696"/>
    </source>
</evidence>
<dbReference type="PANTHER" id="PTHR14957:SF1">
    <property type="entry name" value="UBIQUITIN-LIKE-CONJUGATING ENZYME ATG10"/>
    <property type="match status" value="1"/>
</dbReference>
<evidence type="ECO:0000313" key="8">
    <source>
        <dbReference type="Proteomes" id="UP000808372"/>
    </source>
</evidence>
<keyword evidence="5" id="KW-0072">Autophagy</keyword>
<proteinExistence type="inferred from homology"/>
<dbReference type="Proteomes" id="UP000808372">
    <property type="component" value="Chromosome 26"/>
</dbReference>
<dbReference type="GO" id="GO:0061651">
    <property type="term" value="F:Atg12 conjugating enzyme activity"/>
    <property type="evidence" value="ECO:0007669"/>
    <property type="project" value="TreeGrafter"/>
</dbReference>
<dbReference type="GO" id="GO:0000045">
    <property type="term" value="P:autophagosome assembly"/>
    <property type="evidence" value="ECO:0007669"/>
    <property type="project" value="TreeGrafter"/>
</dbReference>
<evidence type="ECO:0000256" key="2">
    <source>
        <dbReference type="ARBA" id="ARBA00021099"/>
    </source>
</evidence>
<keyword evidence="8" id="KW-1185">Reference proteome</keyword>
<gene>
    <name evidence="9" type="primary">atg10</name>
</gene>
<feature type="compositionally biased region" description="Pro residues" evidence="7">
    <location>
        <begin position="219"/>
        <end position="281"/>
    </location>
</feature>
<comment type="similarity">
    <text evidence="1">Belongs to the ATG10 family.</text>
</comment>
<dbReference type="PANTHER" id="PTHR14957">
    <property type="entry name" value="UBIQUITIN-LIKE-CONJUGATING ENZYME ATG10"/>
    <property type="match status" value="1"/>
</dbReference>
<reference evidence="9" key="1">
    <citation type="submission" date="2025-08" db="UniProtKB">
        <authorList>
            <consortium name="RefSeq"/>
        </authorList>
    </citation>
    <scope>IDENTIFICATION</scope>
    <source>
        <tissue evidence="9">White muscle</tissue>
    </source>
</reference>